<dbReference type="EMBL" id="JAHQCR010000017">
    <property type="protein sequence ID" value="MBU9720554.1"/>
    <property type="molecule type" value="Genomic_DNA"/>
</dbReference>
<reference evidence="1 2" key="1">
    <citation type="submission" date="2021-06" db="EMBL/GenBank/DDBJ databases">
        <title>Bacillus sp. RD4P76, an endophyte from a halophyte.</title>
        <authorList>
            <person name="Sun J.-Q."/>
        </authorList>
    </citation>
    <scope>NUCLEOTIDE SEQUENCE [LARGE SCALE GENOMIC DNA]</scope>
    <source>
        <strain evidence="1 2">JCM 17098</strain>
    </source>
</reference>
<comment type="caution">
    <text evidence="1">The sequence shown here is derived from an EMBL/GenBank/DDBJ whole genome shotgun (WGS) entry which is preliminary data.</text>
</comment>
<dbReference type="Proteomes" id="UP000790580">
    <property type="component" value="Unassembled WGS sequence"/>
</dbReference>
<keyword evidence="2" id="KW-1185">Reference proteome</keyword>
<evidence type="ECO:0000313" key="1">
    <source>
        <dbReference type="EMBL" id="MBU9720554.1"/>
    </source>
</evidence>
<organism evidence="1 2">
    <name type="scientific">Evansella alkalicola</name>
    <dbReference type="NCBI Taxonomy" id="745819"/>
    <lineage>
        <taxon>Bacteria</taxon>
        <taxon>Bacillati</taxon>
        <taxon>Bacillota</taxon>
        <taxon>Bacilli</taxon>
        <taxon>Bacillales</taxon>
        <taxon>Bacillaceae</taxon>
        <taxon>Evansella</taxon>
    </lineage>
</organism>
<evidence type="ECO:0000313" key="2">
    <source>
        <dbReference type="Proteomes" id="UP000790580"/>
    </source>
</evidence>
<dbReference type="RefSeq" id="WP_088075902.1">
    <property type="nucleotide sequence ID" value="NZ_JAHQCR010000017.1"/>
</dbReference>
<proteinExistence type="predicted"/>
<protein>
    <submittedName>
        <fullName evidence="1">Uncharacterized protein</fullName>
    </submittedName>
</protein>
<accession>A0ABS6JS70</accession>
<dbReference type="Gene3D" id="2.160.20.110">
    <property type="match status" value="1"/>
</dbReference>
<gene>
    <name evidence="1" type="ORF">KS407_03735</name>
</gene>
<sequence length="409" mass="44283">MQGAGTQSNPYLVSTPQDLHDVRNNLSANYELTRDIDMSNWGNFTSYSAGVPYFTGDFNGNGYKIINLTSSSPRSGLFGTVSGGKISNLGIVDCNLQSNDQYSSPFGYLIGGAIVENCYSTGYVSGTNHIGGLVSMVYNGTVINSYSTCTVNGTRYVGGLAARLLGTSSNIYSSFSHGLVTGNQDIGGLVGLSTGNTSNSFWDTETSGQTTSAGGTGRTTQQMKTQSTYSSWDFINTWQIDNDYPQLQVFANVVQPPKIETIGVTSYVSNVHTNLDKSFNKVQEVNSFVNDCAFHVTVSRGVTRKGNTFTLPIQTSIDKATRSVRTGQVNVVTCINPIHSMVERKSKTIQRLTTNIESIFSGISLVTPLRNDVVIGYGYYLSNPSYNFVTTNSSYVSEQINPSYVEVIK</sequence>
<name>A0ABS6JS70_9BACI</name>